<name>A0A4S8IW84_MUSBA</name>
<accession>A0A4S8IW84</accession>
<proteinExistence type="predicted"/>
<keyword evidence="3" id="KW-1185">Reference proteome</keyword>
<protein>
    <submittedName>
        <fullName evidence="2">Uncharacterized protein</fullName>
    </submittedName>
</protein>
<gene>
    <name evidence="2" type="ORF">C4D60_Mb10t11170</name>
</gene>
<organism evidence="2 3">
    <name type="scientific">Musa balbisiana</name>
    <name type="common">Banana</name>
    <dbReference type="NCBI Taxonomy" id="52838"/>
    <lineage>
        <taxon>Eukaryota</taxon>
        <taxon>Viridiplantae</taxon>
        <taxon>Streptophyta</taxon>
        <taxon>Embryophyta</taxon>
        <taxon>Tracheophyta</taxon>
        <taxon>Spermatophyta</taxon>
        <taxon>Magnoliopsida</taxon>
        <taxon>Liliopsida</taxon>
        <taxon>Zingiberales</taxon>
        <taxon>Musaceae</taxon>
        <taxon>Musa</taxon>
    </lineage>
</organism>
<evidence type="ECO:0000313" key="2">
    <source>
        <dbReference type="EMBL" id="THU53130.1"/>
    </source>
</evidence>
<feature type="region of interest" description="Disordered" evidence="1">
    <location>
        <begin position="1"/>
        <end position="69"/>
    </location>
</feature>
<dbReference type="EMBL" id="PYDT01000008">
    <property type="protein sequence ID" value="THU53130.1"/>
    <property type="molecule type" value="Genomic_DNA"/>
</dbReference>
<dbReference type="Proteomes" id="UP000317650">
    <property type="component" value="Chromosome 10"/>
</dbReference>
<feature type="compositionally biased region" description="Basic and acidic residues" evidence="1">
    <location>
        <begin position="1"/>
        <end position="12"/>
    </location>
</feature>
<dbReference type="AlphaFoldDB" id="A0A4S8IW84"/>
<evidence type="ECO:0000313" key="3">
    <source>
        <dbReference type="Proteomes" id="UP000317650"/>
    </source>
</evidence>
<comment type="caution">
    <text evidence="2">The sequence shown here is derived from an EMBL/GenBank/DDBJ whole genome shotgun (WGS) entry which is preliminary data.</text>
</comment>
<evidence type="ECO:0000256" key="1">
    <source>
        <dbReference type="SAM" id="MobiDB-lite"/>
    </source>
</evidence>
<sequence length="85" mass="9678">MRHPSANEEHVTDLIPSPPPHPPVSRVLGPTGVHPHLDYQPRKISKRKVKPNAKNPIGSSARRSVRRRLRLGNESRRFICPVRKL</sequence>
<reference evidence="2 3" key="1">
    <citation type="journal article" date="2019" name="Nat. Plants">
        <title>Genome sequencing of Musa balbisiana reveals subgenome evolution and function divergence in polyploid bananas.</title>
        <authorList>
            <person name="Yao X."/>
        </authorList>
    </citation>
    <scope>NUCLEOTIDE SEQUENCE [LARGE SCALE GENOMIC DNA]</scope>
    <source>
        <strain evidence="3">cv. DH-PKW</strain>
        <tissue evidence="2">Leaves</tissue>
    </source>
</reference>